<dbReference type="EMBL" id="JMQC01000008">
    <property type="protein sequence ID" value="KFN02341.1"/>
    <property type="molecule type" value="Genomic_DNA"/>
</dbReference>
<dbReference type="Proteomes" id="UP000029389">
    <property type="component" value="Unassembled WGS sequence"/>
</dbReference>
<accession>A0A090ZDK1</accession>
<dbReference type="Proteomes" id="UP000264294">
    <property type="component" value="Unassembled WGS sequence"/>
</dbReference>
<name>A0A090ZDK1_9BACI</name>
<proteinExistence type="predicted"/>
<comment type="caution">
    <text evidence="1">The sequence shown here is derived from an EMBL/GenBank/DDBJ whole genome shotgun (WGS) entry which is preliminary data.</text>
</comment>
<evidence type="ECO:0000313" key="1">
    <source>
        <dbReference type="EMBL" id="KFN02341.1"/>
    </source>
</evidence>
<dbReference type="AlphaFoldDB" id="A0A090ZDK1"/>
<sequence>MIKHTFNHLVALYPSVLWNNWKIENVSGRYEGEKWETFWFRVITPTGVFRVKEFFLDIMEPVFPDSCMYQAEGECFQYEEFVYWRGVNYKGKESYVTSKWKTQIEVSIDEGFVGKGEMEKFLQELQPVNMERAKDIMNTPFHKLSFQAKVGRGGEISRCHEWNSPHEMKFSSLPVATKLPWKLESVGIGNEETQYVYWDEKEKLYALWVCRHKNRSYYPYVSWTKNYGVRQVIDELEYYSHPQRGTVVYQDLGNEQIAYVFRGNPCTTLEEIKKIFSSF</sequence>
<keyword evidence="4" id="KW-1185">Reference proteome</keyword>
<evidence type="ECO:0000313" key="3">
    <source>
        <dbReference type="Proteomes" id="UP000029389"/>
    </source>
</evidence>
<reference evidence="1 3" key="1">
    <citation type="submission" date="2014-04" db="EMBL/GenBank/DDBJ databases">
        <authorList>
            <person name="Bishop-Lilly K.A."/>
            <person name="Broomall S.M."/>
            <person name="Chain P.S."/>
            <person name="Chertkov O."/>
            <person name="Coyne S.R."/>
            <person name="Daligault H.E."/>
            <person name="Davenport K.W."/>
            <person name="Erkkila T."/>
            <person name="Frey K.G."/>
            <person name="Gibbons H.S."/>
            <person name="Gu W."/>
            <person name="Jaissle J."/>
            <person name="Johnson S.L."/>
            <person name="Koroleva G.I."/>
            <person name="Ladner J.T."/>
            <person name="Lo C.-C."/>
            <person name="Minogue T.D."/>
            <person name="Munk C."/>
            <person name="Palacios G.F."/>
            <person name="Redden C.L."/>
            <person name="Rosenzweig C.N."/>
            <person name="Scholz M.B."/>
            <person name="Teshima H."/>
            <person name="Xu Y."/>
        </authorList>
    </citation>
    <scope>NUCLEOTIDE SEQUENCE [LARGE SCALE GENOMIC DNA]</scope>
    <source>
        <strain evidence="1 3">BHP</strain>
    </source>
</reference>
<dbReference type="PATRIC" id="fig|1405.8.peg.334"/>
<gene>
    <name evidence="2" type="ORF">D0U04_19600</name>
    <name evidence="1" type="ORF">DJ93_169</name>
</gene>
<protein>
    <submittedName>
        <fullName evidence="1">Uncharacterized protein</fullName>
    </submittedName>
</protein>
<evidence type="ECO:0000313" key="4">
    <source>
        <dbReference type="Proteomes" id="UP000264294"/>
    </source>
</evidence>
<evidence type="ECO:0000313" key="2">
    <source>
        <dbReference type="EMBL" id="RFT65084.1"/>
    </source>
</evidence>
<reference evidence="2 4" key="2">
    <citation type="submission" date="2018-08" db="EMBL/GenBank/DDBJ databases">
        <title>Bacillus clarus sp. nov. strain PS00077A.</title>
        <authorList>
            <person name="Mendez Acevedo M."/>
            <person name="Carroll L."/>
            <person name="Mukherjee M."/>
            <person name="Wiedmann M."/>
            <person name="Kovac J."/>
        </authorList>
    </citation>
    <scope>NUCLEOTIDE SEQUENCE [LARGE SCALE GENOMIC DNA]</scope>
    <source>
        <strain evidence="2 4">PS00077A</strain>
    </source>
</reference>
<dbReference type="RefSeq" id="WP_042978883.1">
    <property type="nucleotide sequence ID" value="NZ_JMQC01000008.1"/>
</dbReference>
<dbReference type="EMBL" id="QVOD01000028">
    <property type="protein sequence ID" value="RFT65084.1"/>
    <property type="molecule type" value="Genomic_DNA"/>
</dbReference>
<organism evidence="1 3">
    <name type="scientific">Bacillus clarus</name>
    <dbReference type="NCBI Taxonomy" id="2338372"/>
    <lineage>
        <taxon>Bacteria</taxon>
        <taxon>Bacillati</taxon>
        <taxon>Bacillota</taxon>
        <taxon>Bacilli</taxon>
        <taxon>Bacillales</taxon>
        <taxon>Bacillaceae</taxon>
        <taxon>Bacillus</taxon>
        <taxon>Bacillus cereus group</taxon>
    </lineage>
</organism>